<evidence type="ECO:0000313" key="3">
    <source>
        <dbReference type="Proteomes" id="UP000002173"/>
    </source>
</evidence>
<dbReference type="EMBL" id="AAXT01000001">
    <property type="protein sequence ID" value="EDO08711.1"/>
    <property type="molecule type" value="Genomic_DNA"/>
</dbReference>
<feature type="chain" id="PRO_5002706159" evidence="1">
    <location>
        <begin position="24"/>
        <end position="432"/>
    </location>
</feature>
<gene>
    <name evidence="2" type="ORF">BBOV_III011590</name>
</gene>
<organism evidence="2 3">
    <name type="scientific">Babesia bovis</name>
    <dbReference type="NCBI Taxonomy" id="5865"/>
    <lineage>
        <taxon>Eukaryota</taxon>
        <taxon>Sar</taxon>
        <taxon>Alveolata</taxon>
        <taxon>Apicomplexa</taxon>
        <taxon>Aconoidasida</taxon>
        <taxon>Piroplasmida</taxon>
        <taxon>Babesiidae</taxon>
        <taxon>Babesia</taxon>
    </lineage>
</organism>
<reference evidence="3" key="2">
    <citation type="journal article" date="2020" name="Data Brief">
        <title>Transcriptome dataset of Babesia bovis life stages within vertebrate and invertebrate hosts.</title>
        <authorList>
            <person name="Ueti M.W."/>
            <person name="Johnson W.C."/>
            <person name="Kappmeyer L.S."/>
            <person name="Herndon D.R."/>
            <person name="Mousel M.R."/>
            <person name="Reif K.E."/>
            <person name="Taus N.S."/>
            <person name="Ifeonu O.O."/>
            <person name="Silva J.C."/>
            <person name="Suarez C.E."/>
            <person name="Brayton K.A."/>
        </authorList>
    </citation>
    <scope>NUCLEOTIDE SEQUENCE [LARGE SCALE GENOMIC DNA]</scope>
</reference>
<evidence type="ECO:0000256" key="1">
    <source>
        <dbReference type="SAM" id="SignalP"/>
    </source>
</evidence>
<feature type="signal peptide" evidence="1">
    <location>
        <begin position="1"/>
        <end position="23"/>
    </location>
</feature>
<dbReference type="AlphaFoldDB" id="A7AQ77"/>
<reference evidence="3" key="3">
    <citation type="journal article" date="2021" name="Int. J. Parasitol.">
        <title>Comparative analysis of gene expression between Babesia bovis blood stages and kinetes allowed by improved genome annotation.</title>
        <authorList>
            <person name="Ueti M.W."/>
            <person name="Johnson W.C."/>
            <person name="Kappmeyer L.S."/>
            <person name="Herndon D.R."/>
            <person name="Mousel M.R."/>
            <person name="Reif K.E."/>
            <person name="Taus N.S."/>
            <person name="Ifeonu O.O."/>
            <person name="Silva J.C."/>
            <person name="Suarez C.E."/>
            <person name="Brayton K.A."/>
        </authorList>
    </citation>
    <scope>NUCLEOTIDE SEQUENCE [LARGE SCALE GENOMIC DNA]</scope>
</reference>
<protein>
    <submittedName>
        <fullName evidence="2">Uncharacterized protein</fullName>
    </submittedName>
</protein>
<reference evidence="2 3" key="1">
    <citation type="journal article" date="2007" name="PLoS Pathog.">
        <title>Genome sequence of Babesia bovis and comparative analysis of apicomplexan hemoprotozoa.</title>
        <authorList>
            <person name="Brayton K.A."/>
            <person name="Lau A.O.T."/>
            <person name="Herndon D.R."/>
            <person name="Hannick L."/>
            <person name="Kappmeyer L.S."/>
            <person name="Berens S.J."/>
            <person name="Bidwell S.L."/>
            <person name="Brown W.C."/>
            <person name="Crabtree J."/>
            <person name="Fadrosh D."/>
            <person name="Feldblum T."/>
            <person name="Forberger H.A."/>
            <person name="Haas B.J."/>
            <person name="Howell J.M."/>
            <person name="Khouri H."/>
            <person name="Koo H."/>
            <person name="Mann D.J."/>
            <person name="Norimine J."/>
            <person name="Paulsen I.T."/>
            <person name="Radune D."/>
            <person name="Ren Q."/>
            <person name="Smith R.K. Jr."/>
            <person name="Suarez C.E."/>
            <person name="White O."/>
            <person name="Wortman J.R."/>
            <person name="Knowles D.P. Jr."/>
            <person name="McElwain T.F."/>
            <person name="Nene V.M."/>
        </authorList>
    </citation>
    <scope>NUCLEOTIDE SEQUENCE [LARGE SCALE GENOMIC DNA]</scope>
    <source>
        <strain evidence="2">T2Bo</strain>
    </source>
</reference>
<accession>A7AQ77</accession>
<keyword evidence="3" id="KW-1185">Reference proteome</keyword>
<name>A7AQ77_BABBO</name>
<sequence length="432" mass="49960">MLIQTLVFTTLVSLGLTLKPCMGQQPSTTVDLYKKEFHENIKVYHGSFSNGGKYKMLRTTAEYAKDILYDGYYIISTRADCGDLADIFIEEYRRDLEVIVGVIYAGEEVKRLIQRHYFAKRDGYFERVDRHDKMVFVAGPMKVGIDMYLKDWHTAIDTYTTYKGHRPLYWYLLCNFKGDYRYKTESRYWFGDGEFHISPITSVDNEPTPEGMPKSALIANIYGFHKTANFYTFSMDCSYDTLYTVRIPKNEDGIFRPRNINTYPTSYLDVHLPPLKDRSTTITIDISDIVVHAPEIIILSKLKKGNWFYSQHSIIPIKNPAYVSVTVVDGINKCTLYTPVDDEFVTYVEVFEHVTNSMQYVVVHARKELPGSTIENPMYKHDLKLYKLRNVEKPVSYIDFTQLRPEAILDHLYNIRVEPLVPGSAISGAIKT</sequence>
<proteinExistence type="predicted"/>
<dbReference type="InParanoid" id="A7AQ77"/>
<dbReference type="Proteomes" id="UP000002173">
    <property type="component" value="Unassembled WGS sequence"/>
</dbReference>
<dbReference type="KEGG" id="bbo:BBOV_III011590"/>
<dbReference type="VEuPathDB" id="PiroplasmaDB:BBOV_III011590"/>
<comment type="caution">
    <text evidence="2">The sequence shown here is derived from an EMBL/GenBank/DDBJ whole genome shotgun (WGS) entry which is preliminary data.</text>
</comment>
<evidence type="ECO:0000313" key="2">
    <source>
        <dbReference type="EMBL" id="EDO08711.1"/>
    </source>
</evidence>
<dbReference type="GeneID" id="5480539"/>
<keyword evidence="1" id="KW-0732">Signal</keyword>
<dbReference type="RefSeq" id="XP_001612279.1">
    <property type="nucleotide sequence ID" value="XM_001612229.1"/>
</dbReference>